<organism evidence="3 4">
    <name type="scientific">Streptococcus pluranimalium</name>
    <dbReference type="NCBI Taxonomy" id="82348"/>
    <lineage>
        <taxon>Bacteria</taxon>
        <taxon>Bacillati</taxon>
        <taxon>Bacillota</taxon>
        <taxon>Bacilli</taxon>
        <taxon>Lactobacillales</taxon>
        <taxon>Streptococcaceae</taxon>
        <taxon>Streptococcus</taxon>
    </lineage>
</organism>
<keyword evidence="4" id="KW-1185">Reference proteome</keyword>
<dbReference type="GeneID" id="98392566"/>
<evidence type="ECO:0000259" key="2">
    <source>
        <dbReference type="SMART" id="SM00014"/>
    </source>
</evidence>
<dbReference type="Gene3D" id="1.20.144.10">
    <property type="entry name" value="Phosphatidic acid phosphatase type 2/haloperoxidase"/>
    <property type="match status" value="1"/>
</dbReference>
<name>A0A2L0D219_9STRE</name>
<protein>
    <submittedName>
        <fullName evidence="3">Phosphatase PAP2 family protein</fullName>
    </submittedName>
</protein>
<dbReference type="EMBL" id="CP025536">
    <property type="protein sequence ID" value="AUW95877.1"/>
    <property type="molecule type" value="Genomic_DNA"/>
</dbReference>
<keyword evidence="1" id="KW-0472">Membrane</keyword>
<dbReference type="KEGG" id="splr:C0J00_01400"/>
<sequence length="165" mass="19041">MKNYDVFYGKILKTLDKYPRLTLAILGYNWLVTKLMYLLFPILLIFLFQENRRDFWKIFFVSGLAFLGVSLFRKLLNQPRPYETWDVVPMMSRKGKGESFPSRHVFSATMISMCFLSQFVWTGTLLLIVSLGLAVCRVLGGVHYPKDVIAGYLIGIFCGLVLFLC</sequence>
<keyword evidence="1" id="KW-1133">Transmembrane helix</keyword>
<dbReference type="SUPFAM" id="SSF48317">
    <property type="entry name" value="Acid phosphatase/Vanadium-dependent haloperoxidase"/>
    <property type="match status" value="1"/>
</dbReference>
<reference evidence="3 4" key="2">
    <citation type="submission" date="2018-02" db="EMBL/GenBank/DDBJ databases">
        <title>Whole genome sequencing analysis of Streptococcus pluranimalium isolated from cattle infected mastitis in China.</title>
        <authorList>
            <person name="Zhang J.-R."/>
            <person name="Hu G.-Z."/>
        </authorList>
    </citation>
    <scope>NUCLEOTIDE SEQUENCE [LARGE SCALE GENOMIC DNA]</scope>
    <source>
        <strain evidence="3 4">TH11417</strain>
    </source>
</reference>
<feature type="transmembrane region" description="Helical" evidence="1">
    <location>
        <begin position="119"/>
        <end position="142"/>
    </location>
</feature>
<feature type="transmembrane region" description="Helical" evidence="1">
    <location>
        <begin position="21"/>
        <end position="49"/>
    </location>
</feature>
<accession>A0A2L0D219</accession>
<feature type="transmembrane region" description="Helical" evidence="1">
    <location>
        <begin position="148"/>
        <end position="164"/>
    </location>
</feature>
<dbReference type="PANTHER" id="PTHR14969">
    <property type="entry name" value="SPHINGOSINE-1-PHOSPHATE PHOSPHOHYDROLASE"/>
    <property type="match status" value="1"/>
</dbReference>
<feature type="domain" description="Phosphatidic acid phosphatase type 2/haloperoxidase" evidence="2">
    <location>
        <begin position="57"/>
        <end position="163"/>
    </location>
</feature>
<gene>
    <name evidence="3" type="ORF">C0J00_01400</name>
</gene>
<dbReference type="Proteomes" id="UP000238956">
    <property type="component" value="Chromosome"/>
</dbReference>
<dbReference type="SMART" id="SM00014">
    <property type="entry name" value="acidPPc"/>
    <property type="match status" value="1"/>
</dbReference>
<evidence type="ECO:0000256" key="1">
    <source>
        <dbReference type="SAM" id="Phobius"/>
    </source>
</evidence>
<evidence type="ECO:0000313" key="4">
    <source>
        <dbReference type="Proteomes" id="UP000238956"/>
    </source>
</evidence>
<dbReference type="PANTHER" id="PTHR14969:SF13">
    <property type="entry name" value="AT30094P"/>
    <property type="match status" value="1"/>
</dbReference>
<dbReference type="AlphaFoldDB" id="A0A2L0D219"/>
<reference evidence="3 4" key="1">
    <citation type="submission" date="2017-12" db="EMBL/GenBank/DDBJ databases">
        <authorList>
            <person name="Hurst M.R.H."/>
        </authorList>
    </citation>
    <scope>NUCLEOTIDE SEQUENCE [LARGE SCALE GENOMIC DNA]</scope>
    <source>
        <strain evidence="3 4">TH11417</strain>
    </source>
</reference>
<keyword evidence="1" id="KW-0812">Transmembrane</keyword>
<dbReference type="Pfam" id="PF01569">
    <property type="entry name" value="PAP2"/>
    <property type="match status" value="1"/>
</dbReference>
<proteinExistence type="predicted"/>
<evidence type="ECO:0000313" key="3">
    <source>
        <dbReference type="EMBL" id="AUW95877.1"/>
    </source>
</evidence>
<dbReference type="InterPro" id="IPR000326">
    <property type="entry name" value="PAP2/HPO"/>
</dbReference>
<feature type="transmembrane region" description="Helical" evidence="1">
    <location>
        <begin position="55"/>
        <end position="72"/>
    </location>
</feature>
<dbReference type="OrthoDB" id="9789113at2"/>
<dbReference type="RefSeq" id="WP_104967218.1">
    <property type="nucleotide sequence ID" value="NZ_CP025536.1"/>
</dbReference>
<dbReference type="InterPro" id="IPR036938">
    <property type="entry name" value="PAP2/HPO_sf"/>
</dbReference>